<reference evidence="1 2" key="1">
    <citation type="journal article" date="2018" name="PLoS Genet.">
        <title>Population sequencing reveals clonal diversity and ancestral inbreeding in the grapevine cultivar Chardonnay.</title>
        <authorList>
            <person name="Roach M.J."/>
            <person name="Johnson D.L."/>
            <person name="Bohlmann J."/>
            <person name="van Vuuren H.J."/>
            <person name="Jones S.J."/>
            <person name="Pretorius I.S."/>
            <person name="Schmidt S.A."/>
            <person name="Borneman A.R."/>
        </authorList>
    </citation>
    <scope>NUCLEOTIDE SEQUENCE [LARGE SCALE GENOMIC DNA]</scope>
    <source>
        <strain evidence="2">cv. Chardonnay</strain>
        <tissue evidence="1">Leaf</tissue>
    </source>
</reference>
<dbReference type="Proteomes" id="UP000288805">
    <property type="component" value="Unassembled WGS sequence"/>
</dbReference>
<gene>
    <name evidence="1" type="ORF">CK203_013101</name>
</gene>
<evidence type="ECO:0000313" key="1">
    <source>
        <dbReference type="EMBL" id="RVX09838.1"/>
    </source>
</evidence>
<proteinExistence type="predicted"/>
<dbReference type="EMBL" id="QGNW01000036">
    <property type="protein sequence ID" value="RVX09838.1"/>
    <property type="molecule type" value="Genomic_DNA"/>
</dbReference>
<dbReference type="AlphaFoldDB" id="A0A438JLJ5"/>
<organism evidence="1 2">
    <name type="scientific">Vitis vinifera</name>
    <name type="common">Grape</name>
    <dbReference type="NCBI Taxonomy" id="29760"/>
    <lineage>
        <taxon>Eukaryota</taxon>
        <taxon>Viridiplantae</taxon>
        <taxon>Streptophyta</taxon>
        <taxon>Embryophyta</taxon>
        <taxon>Tracheophyta</taxon>
        <taxon>Spermatophyta</taxon>
        <taxon>Magnoliopsida</taxon>
        <taxon>eudicotyledons</taxon>
        <taxon>Gunneridae</taxon>
        <taxon>Pentapetalae</taxon>
        <taxon>rosids</taxon>
        <taxon>Vitales</taxon>
        <taxon>Vitaceae</taxon>
        <taxon>Viteae</taxon>
        <taxon>Vitis</taxon>
    </lineage>
</organism>
<evidence type="ECO:0000313" key="2">
    <source>
        <dbReference type="Proteomes" id="UP000288805"/>
    </source>
</evidence>
<protein>
    <submittedName>
        <fullName evidence="1">Uncharacterized protein</fullName>
    </submittedName>
</protein>
<sequence length="324" mass="35156">MAVRQPKLAGWLHGADILLVSAEHKYCPTKASDRSLKLPTELGGIVGSIVCGKFWYEESPWGLVINDMRAERRGEHVIQPFADGANGWPVWDVSPSWLFRWVRMNVPHHGGDYGVTMRVNVLHHGVPGSGRGAQDILTPVLVEALSLLLGPSNADVEEALMLKPGCVTQRFLLSIFLSPGGELSAVFRLPTVSFRWLGAIQNYHPLPYQMNGFGKSLYLQEGIRTGCPDAPSDGFVSHGQRERYKSVGLLLGVVGASSPYERLSETMVGCGPWPFVVIACCPDVCALPATFALPWIGEAETSFAFPRGGPDRRTASCVSLGESG</sequence>
<accession>A0A438JLJ5</accession>
<comment type="caution">
    <text evidence="1">The sequence shown here is derived from an EMBL/GenBank/DDBJ whole genome shotgun (WGS) entry which is preliminary data.</text>
</comment>
<name>A0A438JLJ5_VITVI</name>